<comment type="pathway">
    <text evidence="3 12">Cofactor biosynthesis; tetrahydrofolate biosynthesis; 7,8-dihydrofolate from 2-amino-4-hydroxy-6-hydroxymethyl-7,8-dihydropteridine diphosphate and 4-aminobenzoate: step 1/2.</text>
</comment>
<evidence type="ECO:0000259" key="13">
    <source>
        <dbReference type="PROSITE" id="PS50972"/>
    </source>
</evidence>
<dbReference type="PROSITE" id="PS00792">
    <property type="entry name" value="DHPS_1"/>
    <property type="match status" value="1"/>
</dbReference>
<comment type="similarity">
    <text evidence="4 12">Belongs to the DHPS family.</text>
</comment>
<comment type="catalytic activity">
    <reaction evidence="1">
        <text>(7,8-dihydropterin-6-yl)methyl diphosphate + 4-aminobenzoate = 7,8-dihydropteroate + diphosphate</text>
        <dbReference type="Rhea" id="RHEA:19949"/>
        <dbReference type="ChEBI" id="CHEBI:17836"/>
        <dbReference type="ChEBI" id="CHEBI:17839"/>
        <dbReference type="ChEBI" id="CHEBI:33019"/>
        <dbReference type="ChEBI" id="CHEBI:72950"/>
        <dbReference type="EC" id="2.5.1.15"/>
    </reaction>
</comment>
<comment type="function">
    <text evidence="12">Catalyzes the condensation of para-aminobenzoate (pABA) with 6-hydroxymethyl-7,8-dihydropterin diphosphate (DHPt-PP) to form 7,8-dihydropteroate (H2Pte), the immediate precursor of folate derivatives.</text>
</comment>
<name>A0A0B6WZ64_9BACT</name>
<comment type="cofactor">
    <cofactor evidence="2 12">
        <name>Mg(2+)</name>
        <dbReference type="ChEBI" id="CHEBI:18420"/>
    </cofactor>
</comment>
<dbReference type="GO" id="GO:0005829">
    <property type="term" value="C:cytosol"/>
    <property type="evidence" value="ECO:0007669"/>
    <property type="project" value="TreeGrafter"/>
</dbReference>
<evidence type="ECO:0000256" key="2">
    <source>
        <dbReference type="ARBA" id="ARBA00001946"/>
    </source>
</evidence>
<proteinExistence type="inferred from homology"/>
<evidence type="ECO:0000256" key="8">
    <source>
        <dbReference type="ARBA" id="ARBA00022723"/>
    </source>
</evidence>
<dbReference type="PANTHER" id="PTHR20941:SF1">
    <property type="entry name" value="FOLIC ACID SYNTHESIS PROTEIN FOL1"/>
    <property type="match status" value="1"/>
</dbReference>
<evidence type="ECO:0000313" key="14">
    <source>
        <dbReference type="EMBL" id="CDM66012.1"/>
    </source>
</evidence>
<dbReference type="NCBIfam" id="TIGR01496">
    <property type="entry name" value="DHPS"/>
    <property type="match status" value="1"/>
</dbReference>
<gene>
    <name evidence="14" type="ORF">PYK22_02021</name>
</gene>
<evidence type="ECO:0000256" key="7">
    <source>
        <dbReference type="ARBA" id="ARBA00022679"/>
    </source>
</evidence>
<dbReference type="EMBL" id="CBXV010000007">
    <property type="protein sequence ID" value="CDM66012.1"/>
    <property type="molecule type" value="Genomic_DNA"/>
</dbReference>
<keyword evidence="15" id="KW-1185">Reference proteome</keyword>
<dbReference type="Gene3D" id="3.20.20.20">
    <property type="entry name" value="Dihydropteroate synthase-like"/>
    <property type="match status" value="1"/>
</dbReference>
<dbReference type="GO" id="GO:0046654">
    <property type="term" value="P:tetrahydrofolate biosynthetic process"/>
    <property type="evidence" value="ECO:0007669"/>
    <property type="project" value="UniProtKB-UniPathway"/>
</dbReference>
<dbReference type="OrthoDB" id="9811744at2"/>
<dbReference type="CDD" id="cd00739">
    <property type="entry name" value="DHPS"/>
    <property type="match status" value="1"/>
</dbReference>
<dbReference type="STRING" id="454194.PYK22_02021"/>
<sequence>MARIWKTARRSIELGARTLIMGVLNTTPDSFSDGGLFDSVDRALAHAERMVAEGADIIDIGGESTRPGSSPVPVEEELRRTIPVVARLAKIFDLPLSIDTTKAEVARAALDAGVEIINDISGLRFDPRLADTAARTGAGLVLMHSRGDRASLHAQPPSEDIFAEVIAGLRQSIAEAERHGVARAQIVLDPGIGFGKTAMQNVELIARLDRLAGEFREFPLLVGPSRKSFIGHLLNGAPVDQRLHGTMATVAISIFLGAAIVRVHDVRAAVETARVADALRQIVAESYKCA</sequence>
<dbReference type="InterPro" id="IPR045031">
    <property type="entry name" value="DHP_synth-like"/>
</dbReference>
<evidence type="ECO:0000256" key="4">
    <source>
        <dbReference type="ARBA" id="ARBA00009503"/>
    </source>
</evidence>
<evidence type="ECO:0000256" key="10">
    <source>
        <dbReference type="ARBA" id="ARBA00022909"/>
    </source>
</evidence>
<dbReference type="GO" id="GO:0046656">
    <property type="term" value="P:folic acid biosynthetic process"/>
    <property type="evidence" value="ECO:0007669"/>
    <property type="project" value="UniProtKB-KW"/>
</dbReference>
<evidence type="ECO:0000256" key="12">
    <source>
        <dbReference type="RuleBase" id="RU361205"/>
    </source>
</evidence>
<evidence type="ECO:0000256" key="5">
    <source>
        <dbReference type="ARBA" id="ARBA00012458"/>
    </source>
</evidence>
<dbReference type="InterPro" id="IPR011005">
    <property type="entry name" value="Dihydropteroate_synth-like_sf"/>
</dbReference>
<dbReference type="GO" id="GO:0004156">
    <property type="term" value="F:dihydropteroate synthase activity"/>
    <property type="evidence" value="ECO:0007669"/>
    <property type="project" value="UniProtKB-EC"/>
</dbReference>
<reference evidence="14 15" key="2">
    <citation type="submission" date="2015-01" db="EMBL/GenBank/DDBJ databases">
        <title>Complete genome sequence of Pyrinomonas methylaliphatogenes type strain K22T.</title>
        <authorList>
            <person name="Lee K.C.Y."/>
            <person name="Power J.F."/>
            <person name="Dunfield P.F."/>
            <person name="Morgan X.C."/>
            <person name="Huttenhower C."/>
            <person name="Stott M.B."/>
        </authorList>
    </citation>
    <scope>NUCLEOTIDE SEQUENCE [LARGE SCALE GENOMIC DNA]</scope>
    <source>
        <strain evidence="14 15">K22</strain>
    </source>
</reference>
<reference evidence="14 15" key="1">
    <citation type="submission" date="2013-12" db="EMBL/GenBank/DDBJ databases">
        <authorList>
            <person name="Stott M."/>
        </authorList>
    </citation>
    <scope>NUCLEOTIDE SEQUENCE [LARGE SCALE GENOMIC DNA]</scope>
    <source>
        <strain evidence="14 15">K22</strain>
    </source>
</reference>
<evidence type="ECO:0000256" key="9">
    <source>
        <dbReference type="ARBA" id="ARBA00022842"/>
    </source>
</evidence>
<evidence type="ECO:0000256" key="6">
    <source>
        <dbReference type="ARBA" id="ARBA00016919"/>
    </source>
</evidence>
<keyword evidence="9 12" id="KW-0460">Magnesium</keyword>
<evidence type="ECO:0000256" key="3">
    <source>
        <dbReference type="ARBA" id="ARBA00004763"/>
    </source>
</evidence>
<evidence type="ECO:0000256" key="1">
    <source>
        <dbReference type="ARBA" id="ARBA00000012"/>
    </source>
</evidence>
<dbReference type="PROSITE" id="PS00793">
    <property type="entry name" value="DHPS_2"/>
    <property type="match status" value="1"/>
</dbReference>
<dbReference type="FunFam" id="3.20.20.20:FF:000006">
    <property type="entry name" value="Dihydropteroate synthase"/>
    <property type="match status" value="1"/>
</dbReference>
<evidence type="ECO:0000313" key="15">
    <source>
        <dbReference type="Proteomes" id="UP000031518"/>
    </source>
</evidence>
<dbReference type="Proteomes" id="UP000031518">
    <property type="component" value="Unassembled WGS sequence"/>
</dbReference>
<feature type="domain" description="Pterin-binding" evidence="13">
    <location>
        <begin position="18"/>
        <end position="274"/>
    </location>
</feature>
<accession>A0A0B6WZ64</accession>
<dbReference type="UniPathway" id="UPA00077">
    <property type="reaction ID" value="UER00156"/>
</dbReference>
<dbReference type="EC" id="2.5.1.15" evidence="5 12"/>
<organism evidence="14 15">
    <name type="scientific">Pyrinomonas methylaliphatogenes</name>
    <dbReference type="NCBI Taxonomy" id="454194"/>
    <lineage>
        <taxon>Bacteria</taxon>
        <taxon>Pseudomonadati</taxon>
        <taxon>Acidobacteriota</taxon>
        <taxon>Blastocatellia</taxon>
        <taxon>Blastocatellales</taxon>
        <taxon>Pyrinomonadaceae</taxon>
        <taxon>Pyrinomonas</taxon>
    </lineage>
</organism>
<keyword evidence="7 12" id="KW-0808">Transferase</keyword>
<dbReference type="PANTHER" id="PTHR20941">
    <property type="entry name" value="FOLATE SYNTHESIS PROTEINS"/>
    <property type="match status" value="1"/>
</dbReference>
<dbReference type="InterPro" id="IPR006390">
    <property type="entry name" value="DHP_synth_dom"/>
</dbReference>
<dbReference type="RefSeq" id="WP_041976839.1">
    <property type="nucleotide sequence ID" value="NZ_CBXV010000007.1"/>
</dbReference>
<keyword evidence="8 12" id="KW-0479">Metal-binding</keyword>
<dbReference type="PROSITE" id="PS50972">
    <property type="entry name" value="PTERIN_BINDING"/>
    <property type="match status" value="1"/>
</dbReference>
<keyword evidence="10 12" id="KW-0289">Folate biosynthesis</keyword>
<dbReference type="InterPro" id="IPR000489">
    <property type="entry name" value="Pterin-binding_dom"/>
</dbReference>
<evidence type="ECO:0000256" key="11">
    <source>
        <dbReference type="ARBA" id="ARBA00030193"/>
    </source>
</evidence>
<dbReference type="GO" id="GO:0046872">
    <property type="term" value="F:metal ion binding"/>
    <property type="evidence" value="ECO:0007669"/>
    <property type="project" value="UniProtKB-KW"/>
</dbReference>
<protein>
    <recommendedName>
        <fullName evidence="6 12">Dihydropteroate synthase</fullName>
        <shortName evidence="12">DHPS</shortName>
        <ecNumber evidence="5 12">2.5.1.15</ecNumber>
    </recommendedName>
    <alternativeName>
        <fullName evidence="11 12">Dihydropteroate pyrophosphorylase</fullName>
    </alternativeName>
</protein>
<dbReference type="AlphaFoldDB" id="A0A0B6WZ64"/>
<dbReference type="Pfam" id="PF00809">
    <property type="entry name" value="Pterin_bind"/>
    <property type="match status" value="1"/>
</dbReference>
<dbReference type="SUPFAM" id="SSF51717">
    <property type="entry name" value="Dihydropteroate synthetase-like"/>
    <property type="match status" value="1"/>
</dbReference>